<dbReference type="GeneID" id="6755290"/>
<dbReference type="eggNOG" id="KOG2542">
    <property type="taxonomic scope" value="Eukaryota"/>
</dbReference>
<keyword evidence="12" id="KW-1185">Reference proteome</keyword>
<evidence type="ECO:0000313" key="12">
    <source>
        <dbReference type="Proteomes" id="UP000009022"/>
    </source>
</evidence>
<dbReference type="AlphaFoldDB" id="B3S131"/>
<sequence>MANTILLVLIYLPMTVLSIHIHYCPLQYHQCYSVYFSTPNNPPNASVCFINKPLQTLRNWQFSKHNLLYHHLPIEAEKRNFVRQVKNAIFSTCYPTPLSQPPKLVAASKEVLENALDLKYSDSLIQSKYFLDFFAGQVLPNGSTPISHRYGGHQFGHWAGQLGDGRAVMLGEYISNEGIRWALQLKGSGKTPYSRDGDGRAVLRSSIREYLVSEAMYHLGIPTTRAASIVTSDEPIWRDQFYDGHPRAEKAGIVLRLAPSWFRFGSIEILHYNQEFHLLNRLVDVIINLHYPHLSDDNRKYIKFYAEIINTTASLIAQWQSVGFTHGVCNTDNFSILSLTIDYGPFGFLDEYNDDFISNTSDDDGRYRFRFQPNVAYFNLDKLRIALSSLISEVDGQKELSNYKRIYRRHYLHIMRKKLGLKGSNKKDTKLITQMLKMMKNQKADFTMTFRELSEIDIQSINNGFQSENIQKSWSLSKVMRDNEWPKWIQNYLERLNVTNWKLYDDQDRQLRMQEVNPRYILRNYMAQIAINKANIGDFSEVRNLQNTLLNPFSKQRNAERLGYAAPPPVWASQLRIKATVEYIQFIPIIVNKLIFNEVISSSNRTAHI</sequence>
<evidence type="ECO:0000256" key="1">
    <source>
        <dbReference type="ARBA" id="ARBA00001946"/>
    </source>
</evidence>
<evidence type="ECO:0000256" key="3">
    <source>
        <dbReference type="ARBA" id="ARBA00022679"/>
    </source>
</evidence>
<evidence type="ECO:0000256" key="8">
    <source>
        <dbReference type="ARBA" id="ARBA00022842"/>
    </source>
</evidence>
<dbReference type="OMA" id="YGPYGWL"/>
<dbReference type="InterPro" id="IPR003846">
    <property type="entry name" value="SelO"/>
</dbReference>
<keyword evidence="4" id="KW-0548">Nucleotidyltransferase</keyword>
<dbReference type="EMBL" id="DS985247">
    <property type="protein sequence ID" value="EDV23495.1"/>
    <property type="molecule type" value="Genomic_DNA"/>
</dbReference>
<dbReference type="NCBIfam" id="NF000658">
    <property type="entry name" value="PRK00029.1"/>
    <property type="match status" value="1"/>
</dbReference>
<keyword evidence="3" id="KW-0808">Transferase</keyword>
<comment type="cofactor">
    <cofactor evidence="1">
        <name>Mg(2+)</name>
        <dbReference type="ChEBI" id="CHEBI:18420"/>
    </cofactor>
</comment>
<keyword evidence="10" id="KW-0732">Signal</keyword>
<dbReference type="OrthoDB" id="10254721at2759"/>
<evidence type="ECO:0000256" key="6">
    <source>
        <dbReference type="ARBA" id="ARBA00022741"/>
    </source>
</evidence>
<protein>
    <recommendedName>
        <fullName evidence="9">Selenoprotein O</fullName>
    </recommendedName>
</protein>
<evidence type="ECO:0000256" key="4">
    <source>
        <dbReference type="ARBA" id="ARBA00022695"/>
    </source>
</evidence>
<dbReference type="CTD" id="6755290"/>
<evidence type="ECO:0000256" key="10">
    <source>
        <dbReference type="SAM" id="SignalP"/>
    </source>
</evidence>
<feature type="chain" id="PRO_5002797136" description="Selenoprotein O" evidence="10">
    <location>
        <begin position="19"/>
        <end position="609"/>
    </location>
</feature>
<dbReference type="HAMAP" id="MF_00692">
    <property type="entry name" value="SelO"/>
    <property type="match status" value="1"/>
</dbReference>
<dbReference type="PANTHER" id="PTHR12153:SF18">
    <property type="entry name" value="SELENOPROTEIN O"/>
    <property type="match status" value="1"/>
</dbReference>
<evidence type="ECO:0000256" key="2">
    <source>
        <dbReference type="ARBA" id="ARBA00009747"/>
    </source>
</evidence>
<keyword evidence="8" id="KW-0460">Magnesium</keyword>
<evidence type="ECO:0000313" key="11">
    <source>
        <dbReference type="EMBL" id="EDV23495.1"/>
    </source>
</evidence>
<dbReference type="Proteomes" id="UP000009022">
    <property type="component" value="Unassembled WGS sequence"/>
</dbReference>
<dbReference type="PANTHER" id="PTHR12153">
    <property type="entry name" value="SELENOPROTEIN O"/>
    <property type="match status" value="1"/>
</dbReference>
<dbReference type="KEGG" id="tad:TRIADDRAFT_58177"/>
<dbReference type="PhylomeDB" id="B3S131"/>
<dbReference type="RefSeq" id="XP_002114405.1">
    <property type="nucleotide sequence ID" value="XM_002114369.1"/>
</dbReference>
<evidence type="ECO:0000256" key="9">
    <source>
        <dbReference type="ARBA" id="ARBA00031547"/>
    </source>
</evidence>
<name>B3S131_TRIAD</name>
<evidence type="ECO:0000256" key="5">
    <source>
        <dbReference type="ARBA" id="ARBA00022723"/>
    </source>
</evidence>
<dbReference type="STRING" id="10228.B3S131"/>
<feature type="signal peptide" evidence="10">
    <location>
        <begin position="1"/>
        <end position="18"/>
    </location>
</feature>
<evidence type="ECO:0000256" key="7">
    <source>
        <dbReference type="ARBA" id="ARBA00022840"/>
    </source>
</evidence>
<gene>
    <name evidence="11" type="ORF">TRIADDRAFT_58177</name>
</gene>
<organism evidence="11 12">
    <name type="scientific">Trichoplax adhaerens</name>
    <name type="common">Trichoplax reptans</name>
    <dbReference type="NCBI Taxonomy" id="10228"/>
    <lineage>
        <taxon>Eukaryota</taxon>
        <taxon>Metazoa</taxon>
        <taxon>Placozoa</taxon>
        <taxon>Uniplacotomia</taxon>
        <taxon>Trichoplacea</taxon>
        <taxon>Trichoplacidae</taxon>
        <taxon>Trichoplax</taxon>
    </lineage>
</organism>
<keyword evidence="7" id="KW-0067">ATP-binding</keyword>
<dbReference type="HOGENOM" id="CLU_010245_4_0_1"/>
<comment type="similarity">
    <text evidence="2">Belongs to the SELO family.</text>
</comment>
<keyword evidence="5" id="KW-0479">Metal-binding</keyword>
<dbReference type="GO" id="GO:0005524">
    <property type="term" value="F:ATP binding"/>
    <property type="evidence" value="ECO:0007669"/>
    <property type="project" value="UniProtKB-KW"/>
</dbReference>
<dbReference type="GO" id="GO:0016779">
    <property type="term" value="F:nucleotidyltransferase activity"/>
    <property type="evidence" value="ECO:0007669"/>
    <property type="project" value="UniProtKB-KW"/>
</dbReference>
<accession>B3S131</accession>
<keyword evidence="6" id="KW-0547">Nucleotide-binding</keyword>
<proteinExistence type="inferred from homology"/>
<dbReference type="InParanoid" id="B3S131"/>
<dbReference type="Pfam" id="PF02696">
    <property type="entry name" value="SelO"/>
    <property type="match status" value="1"/>
</dbReference>
<dbReference type="GO" id="GO:0046872">
    <property type="term" value="F:metal ion binding"/>
    <property type="evidence" value="ECO:0007669"/>
    <property type="project" value="UniProtKB-KW"/>
</dbReference>
<reference evidence="11 12" key="1">
    <citation type="journal article" date="2008" name="Nature">
        <title>The Trichoplax genome and the nature of placozoans.</title>
        <authorList>
            <person name="Srivastava M."/>
            <person name="Begovic E."/>
            <person name="Chapman J."/>
            <person name="Putnam N.H."/>
            <person name="Hellsten U."/>
            <person name="Kawashima T."/>
            <person name="Kuo A."/>
            <person name="Mitros T."/>
            <person name="Salamov A."/>
            <person name="Carpenter M.L."/>
            <person name="Signorovitch A.Y."/>
            <person name="Moreno M.A."/>
            <person name="Kamm K."/>
            <person name="Grimwood J."/>
            <person name="Schmutz J."/>
            <person name="Shapiro H."/>
            <person name="Grigoriev I.V."/>
            <person name="Buss L.W."/>
            <person name="Schierwater B."/>
            <person name="Dellaporta S.L."/>
            <person name="Rokhsar D.S."/>
        </authorList>
    </citation>
    <scope>NUCLEOTIDE SEQUENCE [LARGE SCALE GENOMIC DNA]</scope>
    <source>
        <strain evidence="11 12">Grell-BS-1999</strain>
    </source>
</reference>